<keyword evidence="6" id="KW-0614">Plasmid</keyword>
<dbReference type="PROSITE" id="PS50046">
    <property type="entry name" value="PHYTOCHROME_2"/>
    <property type="match status" value="1"/>
</dbReference>
<sequence length="534" mass="59811">MIDWVAVAAAAFERAASLTSVFEQAAVEFRRLTRFDRVMVYRLLDNAAGKVLAEDKRKDLYSFLNQHFPASDIPQQARALYVRNVLRVIPDAFYEPVALRPSRTGSEPLDMSDCSLRSVSPMHLMYLQNMGVQASSSFSIVRNGILWGLVACHNEMPRSLTYHVSAAWRSLAASLRRQIKAKDEAENFRQRIRLRSFEDDIVALLSREGSLYDALSDHLDEIGRMMGGDGVAVLRGRELITSGICPSDNEIGALAVWLSDRAVVPVFSTDSLSRVYPAGARFQKLVSGVLSVPLSVDEPWLLLWFRAEEIETVEWAGNPHKEHSLDSCIPLTPRASFEACAEIVRGRARAWSLAEVEAATRLRSALADVQRNRRLRELNGNLTRILQDKDLLLQQKAFLIGEVNHRVQNSILLVFTFLGLQANTSTNVELQEALEEARRRLTAVALVHRRLYRGDHVEVVDGARYIEELCADTFSFMGQDWAKHLALDLMPVLIATDRAVTLGLVLTELLINSNKYAYAVSLRRVPPCGAVAQL</sequence>
<dbReference type="KEGG" id="lck:HN018_26495"/>
<feature type="domain" description="Phytochrome chromophore attachment site" evidence="5">
    <location>
        <begin position="17"/>
        <end position="178"/>
    </location>
</feature>
<gene>
    <name evidence="6" type="ORF">HN018_26495</name>
</gene>
<dbReference type="InterPro" id="IPR011495">
    <property type="entry name" value="Sig_transdc_His_kin_sub2_dim/P"/>
</dbReference>
<geneLocation type="plasmid" evidence="6 7">
    <name>unnamed4</name>
</geneLocation>
<keyword evidence="3" id="KW-0157">Chromophore</keyword>
<dbReference type="AlphaFoldDB" id="A0A6M8HZA9"/>
<dbReference type="Pfam" id="PF07568">
    <property type="entry name" value="HisKA_2"/>
    <property type="match status" value="1"/>
</dbReference>
<keyword evidence="2" id="KW-0716">Sensory transduction</keyword>
<dbReference type="GO" id="GO:0009584">
    <property type="term" value="P:detection of visible light"/>
    <property type="evidence" value="ECO:0007669"/>
    <property type="project" value="InterPro"/>
</dbReference>
<evidence type="ECO:0000259" key="5">
    <source>
        <dbReference type="PROSITE" id="PS50046"/>
    </source>
</evidence>
<organism evidence="6 7">
    <name type="scientific">Lichenicola cladoniae</name>
    <dbReference type="NCBI Taxonomy" id="1484109"/>
    <lineage>
        <taxon>Bacteria</taxon>
        <taxon>Pseudomonadati</taxon>
        <taxon>Pseudomonadota</taxon>
        <taxon>Alphaproteobacteria</taxon>
        <taxon>Acetobacterales</taxon>
        <taxon>Acetobacteraceae</taxon>
        <taxon>Lichenicola</taxon>
    </lineage>
</organism>
<protein>
    <submittedName>
        <fullName evidence="6">GAF domain-containing protein</fullName>
    </submittedName>
</protein>
<reference evidence="6 7" key="1">
    <citation type="journal article" date="2014" name="World J. Microbiol. Biotechnol.">
        <title>Biodiversity and physiological characteristics of Antarctic and Arctic lichens-associated bacteria.</title>
        <authorList>
            <person name="Lee Y.M."/>
            <person name="Kim E.H."/>
            <person name="Lee H.K."/>
            <person name="Hong S.G."/>
        </authorList>
    </citation>
    <scope>NUCLEOTIDE SEQUENCE [LARGE SCALE GENOMIC DNA]</scope>
    <source>
        <strain evidence="6 7">PAMC 26569</strain>
        <plasmid evidence="6">unnamed4</plasmid>
    </source>
</reference>
<keyword evidence="7" id="KW-1185">Reference proteome</keyword>
<dbReference type="Gene3D" id="3.30.450.270">
    <property type="match status" value="1"/>
</dbReference>
<evidence type="ECO:0000313" key="6">
    <source>
        <dbReference type="EMBL" id="QKE93690.1"/>
    </source>
</evidence>
<dbReference type="PANTHER" id="PTHR43065">
    <property type="entry name" value="SENSOR HISTIDINE KINASE"/>
    <property type="match status" value="1"/>
</dbReference>
<dbReference type="EMBL" id="CP053711">
    <property type="protein sequence ID" value="QKE93690.1"/>
    <property type="molecule type" value="Genomic_DNA"/>
</dbReference>
<proteinExistence type="predicted"/>
<dbReference type="InterPro" id="IPR003018">
    <property type="entry name" value="GAF"/>
</dbReference>
<dbReference type="InterPro" id="IPR016132">
    <property type="entry name" value="Phyto_chromo_attachment"/>
</dbReference>
<dbReference type="Proteomes" id="UP000500767">
    <property type="component" value="Plasmid unnamed4"/>
</dbReference>
<accession>A0A6M8HZA9</accession>
<keyword evidence="4" id="KW-0675">Receptor</keyword>
<dbReference type="GO" id="GO:0009881">
    <property type="term" value="F:photoreceptor activity"/>
    <property type="evidence" value="ECO:0007669"/>
    <property type="project" value="UniProtKB-KW"/>
</dbReference>
<dbReference type="SUPFAM" id="SSF55781">
    <property type="entry name" value="GAF domain-like"/>
    <property type="match status" value="2"/>
</dbReference>
<dbReference type="InterPro" id="IPR029016">
    <property type="entry name" value="GAF-like_dom_sf"/>
</dbReference>
<dbReference type="Pfam" id="PF00360">
    <property type="entry name" value="PHY"/>
    <property type="match status" value="1"/>
</dbReference>
<dbReference type="InterPro" id="IPR043150">
    <property type="entry name" value="Phytochrome_PHY_sf"/>
</dbReference>
<keyword evidence="1" id="KW-0600">Photoreceptor protein</keyword>
<evidence type="ECO:0000256" key="3">
    <source>
        <dbReference type="ARBA" id="ARBA00022991"/>
    </source>
</evidence>
<dbReference type="RefSeq" id="WP_171837932.1">
    <property type="nucleotide sequence ID" value="NZ_CP053711.1"/>
</dbReference>
<dbReference type="PRINTS" id="PR01033">
    <property type="entry name" value="PHYTOCHROME"/>
</dbReference>
<evidence type="ECO:0000256" key="4">
    <source>
        <dbReference type="ARBA" id="ARBA00023170"/>
    </source>
</evidence>
<name>A0A6M8HZA9_9PROT</name>
<evidence type="ECO:0000256" key="1">
    <source>
        <dbReference type="ARBA" id="ARBA00022543"/>
    </source>
</evidence>
<dbReference type="GO" id="GO:0006355">
    <property type="term" value="P:regulation of DNA-templated transcription"/>
    <property type="evidence" value="ECO:0007669"/>
    <property type="project" value="InterPro"/>
</dbReference>
<dbReference type="Gene3D" id="3.30.450.40">
    <property type="match status" value="1"/>
</dbReference>
<evidence type="ECO:0000313" key="7">
    <source>
        <dbReference type="Proteomes" id="UP000500767"/>
    </source>
</evidence>
<dbReference type="Pfam" id="PF01590">
    <property type="entry name" value="GAF"/>
    <property type="match status" value="1"/>
</dbReference>
<dbReference type="InterPro" id="IPR013515">
    <property type="entry name" value="Phytochrome_cen-reg"/>
</dbReference>
<dbReference type="InterPro" id="IPR001294">
    <property type="entry name" value="Phytochrome"/>
</dbReference>
<evidence type="ECO:0000256" key="2">
    <source>
        <dbReference type="ARBA" id="ARBA00022606"/>
    </source>
</evidence>